<protein>
    <recommendedName>
        <fullName evidence="3">Flagellar FliJ protein</fullName>
    </recommendedName>
</protein>
<evidence type="ECO:0000313" key="12">
    <source>
        <dbReference type="Proteomes" id="UP001240447"/>
    </source>
</evidence>
<dbReference type="EMBL" id="JAUSQM010000001">
    <property type="protein sequence ID" value="MDP9821709.1"/>
    <property type="molecule type" value="Genomic_DNA"/>
</dbReference>
<keyword evidence="5" id="KW-1003">Cell membrane</keyword>
<keyword evidence="11" id="KW-0966">Cell projection</keyword>
<evidence type="ECO:0000256" key="6">
    <source>
        <dbReference type="ARBA" id="ARBA00022500"/>
    </source>
</evidence>
<evidence type="ECO:0000256" key="1">
    <source>
        <dbReference type="ARBA" id="ARBA00004413"/>
    </source>
</evidence>
<evidence type="ECO:0000256" key="4">
    <source>
        <dbReference type="ARBA" id="ARBA00022448"/>
    </source>
</evidence>
<keyword evidence="4" id="KW-0813">Transport</keyword>
<keyword evidence="8" id="KW-0653">Protein transport</keyword>
<keyword evidence="11" id="KW-0969">Cilium</keyword>
<accession>A0ABT9NMR1</accession>
<evidence type="ECO:0000256" key="9">
    <source>
        <dbReference type="ARBA" id="ARBA00023136"/>
    </source>
</evidence>
<gene>
    <name evidence="11" type="ORF">J2S59_001518</name>
</gene>
<comment type="similarity">
    <text evidence="2">Belongs to the FliJ family.</text>
</comment>
<evidence type="ECO:0000313" key="11">
    <source>
        <dbReference type="EMBL" id="MDP9821709.1"/>
    </source>
</evidence>
<name>A0ABT9NMR1_9ACTN</name>
<proteinExistence type="inferred from homology"/>
<dbReference type="Proteomes" id="UP001240447">
    <property type="component" value="Unassembled WGS sequence"/>
</dbReference>
<dbReference type="InterPro" id="IPR053716">
    <property type="entry name" value="Flag_assembly_chemotaxis_eff"/>
</dbReference>
<organism evidence="11 12">
    <name type="scientific">Nocardioides massiliensis</name>
    <dbReference type="NCBI Taxonomy" id="1325935"/>
    <lineage>
        <taxon>Bacteria</taxon>
        <taxon>Bacillati</taxon>
        <taxon>Actinomycetota</taxon>
        <taxon>Actinomycetes</taxon>
        <taxon>Propionibacteriales</taxon>
        <taxon>Nocardioidaceae</taxon>
        <taxon>Nocardioides</taxon>
    </lineage>
</organism>
<evidence type="ECO:0000256" key="7">
    <source>
        <dbReference type="ARBA" id="ARBA00022795"/>
    </source>
</evidence>
<evidence type="ECO:0000256" key="5">
    <source>
        <dbReference type="ARBA" id="ARBA00022475"/>
    </source>
</evidence>
<keyword evidence="6" id="KW-0145">Chemotaxis</keyword>
<keyword evidence="9" id="KW-0472">Membrane</keyword>
<comment type="subcellular location">
    <subcellularLocation>
        <location evidence="1">Cell membrane</location>
        <topology evidence="1">Peripheral membrane protein</topology>
        <orientation evidence="1">Cytoplasmic side</orientation>
    </subcellularLocation>
</comment>
<sequence length="163" mass="17891">MTHLDDRGLRAVARVRSVREQDSRIGLQQAVAQVRETTSALVVLEEQLESGVEALGVARGSLADFRALQLGVDALNRRVHESRSSLLAAEVVARAARDRWAADHSRLRAVETLLANRALERRREAARAEARELDDVAGRGWLRGRRAATERARSSRHSSGGAA</sequence>
<evidence type="ECO:0000256" key="8">
    <source>
        <dbReference type="ARBA" id="ARBA00022927"/>
    </source>
</evidence>
<keyword evidence="10" id="KW-1006">Bacterial flagellum protein export</keyword>
<keyword evidence="12" id="KW-1185">Reference proteome</keyword>
<dbReference type="InterPro" id="IPR012823">
    <property type="entry name" value="Flagell_FliJ"/>
</dbReference>
<dbReference type="Pfam" id="PF02050">
    <property type="entry name" value="FliJ"/>
    <property type="match status" value="1"/>
</dbReference>
<comment type="caution">
    <text evidence="11">The sequence shown here is derived from an EMBL/GenBank/DDBJ whole genome shotgun (WGS) entry which is preliminary data.</text>
</comment>
<keyword evidence="11" id="KW-0282">Flagellum</keyword>
<evidence type="ECO:0000256" key="10">
    <source>
        <dbReference type="ARBA" id="ARBA00023225"/>
    </source>
</evidence>
<dbReference type="Gene3D" id="1.10.287.1700">
    <property type="match status" value="1"/>
</dbReference>
<dbReference type="RefSeq" id="WP_068119136.1">
    <property type="nucleotide sequence ID" value="NZ_CCXJ01000169.1"/>
</dbReference>
<reference evidence="11 12" key="1">
    <citation type="submission" date="2023-07" db="EMBL/GenBank/DDBJ databases">
        <title>Sequencing the genomes of 1000 actinobacteria strains.</title>
        <authorList>
            <person name="Klenk H.-P."/>
        </authorList>
    </citation>
    <scope>NUCLEOTIDE SEQUENCE [LARGE SCALE GENOMIC DNA]</scope>
    <source>
        <strain evidence="11 12">GD13</strain>
    </source>
</reference>
<keyword evidence="7" id="KW-1005">Bacterial flagellum biogenesis</keyword>
<evidence type="ECO:0000256" key="2">
    <source>
        <dbReference type="ARBA" id="ARBA00010004"/>
    </source>
</evidence>
<evidence type="ECO:0000256" key="3">
    <source>
        <dbReference type="ARBA" id="ARBA00020392"/>
    </source>
</evidence>